<dbReference type="Proteomes" id="UP000586704">
    <property type="component" value="Unassembled WGS sequence"/>
</dbReference>
<sequence length="747" mass="79751">NIAGCMYRVVQTTGPDGKNLLKLLPISKSSGSFVPTVQSSGMSKRPQTNISSTVHLTFKTQLASPATPSSVKIPVFQSPNPGQIILTRTLEKQEGSRAGCEKERPAGSLQSSCVPVDRVSVQNAAVTSSSHPGSAACMLVNAKKAPVAVASAVLPSGHHLQIPADAVVKSVPASSLPHAIQQKILTAAATSASGGADGAQIPTVIYVSPVYMVRTVLPKPLQAICPKQATEVSKPLMVMATGRGSSSPPEPAAAPDGQQSQRTPMKWVVQDTPQASGSCLIPIKSSNNVASKILKTLSDMKNIEVNAANILPLCSSSSGGSQTKIPSTKDNALVMYNGKIYLLTKRGSDVLSAQSDKQESSFSDASLQKETAKLMESAAVNKITNEVMNLMFSKSTVLSQNDLIPDPSSNSSPAGFRDDLKSAPAALSVQTATPSASQQEAAADQGKSLSFSESTGSGVSPVPAAGTQGSGCWSGQERSCSSKAASADLPQSRQERAVSEDWQQIQCETMNSPRKVVQIKQQEKPHWKQYLELRKKFGLCKEERVYLKRIPSRTPCENSEERVCSSNSLKRKNDSGSSSLLDVEEPNEQQECVKEEQIIVDHEEDLSKKKKIKSSPLSESGKRRRTPIKSTPNPGSANSSPSSSGTSRNVSPPPVLPQQSVSSEVVLPTEMDAEQDPSAQPSEATDSSVPIIVSCEGDSSFLEGSFRDDTFHLTPPDLDETIRDEKIRRLKQLLREREAALEEVRRK</sequence>
<feature type="compositionally biased region" description="Basic and acidic residues" evidence="1">
    <location>
        <begin position="591"/>
        <end position="607"/>
    </location>
</feature>
<feature type="compositionally biased region" description="Low complexity" evidence="1">
    <location>
        <begin position="657"/>
        <end position="668"/>
    </location>
</feature>
<name>A0A7L4N0Y8_9AVES</name>
<feature type="compositionally biased region" description="Polar residues" evidence="1">
    <location>
        <begin position="428"/>
        <end position="440"/>
    </location>
</feature>
<feature type="region of interest" description="Disordered" evidence="1">
    <location>
        <begin position="557"/>
        <end position="689"/>
    </location>
</feature>
<feature type="region of interest" description="Disordered" evidence="1">
    <location>
        <begin position="427"/>
        <end position="473"/>
    </location>
</feature>
<feature type="non-terminal residue" evidence="2">
    <location>
        <position position="1"/>
    </location>
</feature>
<feature type="non-terminal residue" evidence="2">
    <location>
        <position position="747"/>
    </location>
</feature>
<feature type="region of interest" description="Disordered" evidence="1">
    <location>
        <begin position="240"/>
        <end position="263"/>
    </location>
</feature>
<dbReference type="AlphaFoldDB" id="A0A7L4N0Y8"/>
<dbReference type="Pfam" id="PF15741">
    <property type="entry name" value="LRIF1"/>
    <property type="match status" value="1"/>
</dbReference>
<gene>
    <name evidence="2" type="primary">Lrif1</name>
    <name evidence="2" type="ORF">CEYCYA_R09196</name>
</gene>
<evidence type="ECO:0000313" key="2">
    <source>
        <dbReference type="EMBL" id="NXY83710.1"/>
    </source>
</evidence>
<comment type="caution">
    <text evidence="2">The sequence shown here is derived from an EMBL/GenBank/DDBJ whole genome shotgun (WGS) entry which is preliminary data.</text>
</comment>
<feature type="compositionally biased region" description="Polar residues" evidence="1">
    <location>
        <begin position="677"/>
        <end position="688"/>
    </location>
</feature>
<evidence type="ECO:0000256" key="1">
    <source>
        <dbReference type="SAM" id="MobiDB-lite"/>
    </source>
</evidence>
<protein>
    <submittedName>
        <fullName evidence="2">LRIF1 factor</fullName>
    </submittedName>
</protein>
<dbReference type="OrthoDB" id="9944055at2759"/>
<feature type="compositionally biased region" description="Low complexity" evidence="1">
    <location>
        <begin position="630"/>
        <end position="650"/>
    </location>
</feature>
<dbReference type="PANTHER" id="PTHR16131">
    <property type="entry name" value="LIGAND-DEPENDENT NUCLEAR RECEPTOR-INTERACTING FACTOR 1"/>
    <property type="match status" value="1"/>
</dbReference>
<accession>A0A7L4N0Y8</accession>
<feature type="compositionally biased region" description="Polar residues" evidence="1">
    <location>
        <begin position="447"/>
        <end position="458"/>
    </location>
</feature>
<dbReference type="GO" id="GO:0006355">
    <property type="term" value="P:regulation of DNA-templated transcription"/>
    <property type="evidence" value="ECO:0007669"/>
    <property type="project" value="InterPro"/>
</dbReference>
<organism evidence="2 3">
    <name type="scientific">Ceyx cyanopectus</name>
    <name type="common">Indigo-banded kingfisher</name>
    <dbReference type="NCBI Taxonomy" id="390723"/>
    <lineage>
        <taxon>Eukaryota</taxon>
        <taxon>Metazoa</taxon>
        <taxon>Chordata</taxon>
        <taxon>Craniata</taxon>
        <taxon>Vertebrata</taxon>
        <taxon>Euteleostomi</taxon>
        <taxon>Archelosauria</taxon>
        <taxon>Archosauria</taxon>
        <taxon>Dinosauria</taxon>
        <taxon>Saurischia</taxon>
        <taxon>Theropoda</taxon>
        <taxon>Coelurosauria</taxon>
        <taxon>Aves</taxon>
        <taxon>Neognathae</taxon>
        <taxon>Neoaves</taxon>
        <taxon>Telluraves</taxon>
        <taxon>Coraciimorphae</taxon>
        <taxon>Coraciiformes</taxon>
        <taxon>Alcedinidae</taxon>
        <taxon>Ceyx</taxon>
    </lineage>
</organism>
<evidence type="ECO:0000313" key="3">
    <source>
        <dbReference type="Proteomes" id="UP000586704"/>
    </source>
</evidence>
<proteinExistence type="predicted"/>
<dbReference type="PANTHER" id="PTHR16131:SF2">
    <property type="entry name" value="LIGAND-DEPENDENT NUCLEAR RECEPTOR-INTERACTING FACTOR 1"/>
    <property type="match status" value="1"/>
</dbReference>
<dbReference type="EMBL" id="VYZU01024239">
    <property type="protein sequence ID" value="NXY83710.1"/>
    <property type="molecule type" value="Genomic_DNA"/>
</dbReference>
<dbReference type="InterPro" id="IPR026191">
    <property type="entry name" value="LRIF1"/>
</dbReference>
<dbReference type="GO" id="GO:0042974">
    <property type="term" value="F:nuclear retinoic acid receptor binding"/>
    <property type="evidence" value="ECO:0007669"/>
    <property type="project" value="InterPro"/>
</dbReference>
<keyword evidence="3" id="KW-1185">Reference proteome</keyword>
<reference evidence="2 3" key="1">
    <citation type="submission" date="2020-02" db="EMBL/GenBank/DDBJ databases">
        <title>Bird 10,000 Genomes (B10K) Project - Family phase.</title>
        <authorList>
            <person name="Zhang G."/>
        </authorList>
    </citation>
    <scope>NUCLEOTIDE SEQUENCE [LARGE SCALE GENOMIC DNA]</scope>
    <source>
        <strain evidence="2">B10K-DU-013-51</strain>
        <tissue evidence="2">Mixed tissue sample</tissue>
    </source>
</reference>